<dbReference type="AlphaFoldDB" id="A0A4Q4NQL1"/>
<organism evidence="2 3">
    <name type="scientific">Alternaria alternata</name>
    <name type="common">Alternaria rot fungus</name>
    <name type="synonym">Torula alternata</name>
    <dbReference type="NCBI Taxonomy" id="5599"/>
    <lineage>
        <taxon>Eukaryota</taxon>
        <taxon>Fungi</taxon>
        <taxon>Dikarya</taxon>
        <taxon>Ascomycota</taxon>
        <taxon>Pezizomycotina</taxon>
        <taxon>Dothideomycetes</taxon>
        <taxon>Pleosporomycetidae</taxon>
        <taxon>Pleosporales</taxon>
        <taxon>Pleosporineae</taxon>
        <taxon>Pleosporaceae</taxon>
        <taxon>Alternaria</taxon>
        <taxon>Alternaria sect. Alternaria</taxon>
        <taxon>Alternaria alternata complex</taxon>
    </lineage>
</organism>
<evidence type="ECO:0000313" key="2">
    <source>
        <dbReference type="EMBL" id="RYN80993.1"/>
    </source>
</evidence>
<protein>
    <submittedName>
        <fullName evidence="2">Uncharacterized protein</fullName>
    </submittedName>
</protein>
<comment type="caution">
    <text evidence="2">The sequence shown here is derived from an EMBL/GenBank/DDBJ whole genome shotgun (WGS) entry which is preliminary data.</text>
</comment>
<sequence>MMLVAGGDSEDVQLSGGTAGQKGAGYAVLVP</sequence>
<dbReference type="Proteomes" id="UP000291422">
    <property type="component" value="Unassembled WGS sequence"/>
</dbReference>
<evidence type="ECO:0000313" key="3">
    <source>
        <dbReference type="Proteomes" id="UP000291422"/>
    </source>
</evidence>
<dbReference type="EMBL" id="PDXD01000003">
    <property type="protein sequence ID" value="RYN80993.1"/>
    <property type="molecule type" value="Genomic_DNA"/>
</dbReference>
<name>A0A4Q4NQL1_ALTAL</name>
<evidence type="ECO:0000256" key="1">
    <source>
        <dbReference type="SAM" id="MobiDB-lite"/>
    </source>
</evidence>
<feature type="region of interest" description="Disordered" evidence="1">
    <location>
        <begin position="1"/>
        <end position="31"/>
    </location>
</feature>
<proteinExistence type="predicted"/>
<accession>A0A4Q4NQL1</accession>
<gene>
    <name evidence="2" type="ORF">AA0117_g2912</name>
</gene>
<reference evidence="3" key="1">
    <citation type="journal article" date="2019" name="bioRxiv">
        <title>Genomics, evolutionary history and diagnostics of the Alternaria alternata species group including apple and Asian pear pathotypes.</title>
        <authorList>
            <person name="Armitage A.D."/>
            <person name="Cockerton H.M."/>
            <person name="Sreenivasaprasad S."/>
            <person name="Woodhall J.W."/>
            <person name="Lane C.R."/>
            <person name="Harrison R.J."/>
            <person name="Clarkson J.P."/>
        </authorList>
    </citation>
    <scope>NUCLEOTIDE SEQUENCE [LARGE SCALE GENOMIC DNA]</scope>
    <source>
        <strain evidence="3">FERA 1177</strain>
    </source>
</reference>